<evidence type="ECO:0000259" key="12">
    <source>
        <dbReference type="Pfam" id="PF12390"/>
    </source>
</evidence>
<evidence type="ECO:0000313" key="13">
    <source>
        <dbReference type="EMBL" id="HIV23059.1"/>
    </source>
</evidence>
<dbReference type="Gene3D" id="3.40.640.10">
    <property type="entry name" value="Type I PLP-dependent aspartate aminotransferase-like (Major domain)"/>
    <property type="match status" value="1"/>
</dbReference>
<keyword evidence="5 8" id="KW-0648">Protein biosynthesis</keyword>
<dbReference type="HAMAP" id="MF_00423">
    <property type="entry name" value="SelA"/>
    <property type="match status" value="1"/>
</dbReference>
<comment type="cofactor">
    <cofactor evidence="1 8 9">
        <name>pyridoxal 5'-phosphate</name>
        <dbReference type="ChEBI" id="CHEBI:597326"/>
    </cofactor>
</comment>
<dbReference type="PANTHER" id="PTHR32328:SF0">
    <property type="entry name" value="L-SERYL-TRNA(SEC) SELENIUM TRANSFERASE"/>
    <property type="match status" value="1"/>
</dbReference>
<gene>
    <name evidence="8" type="primary">selA</name>
    <name evidence="13" type="ORF">IAC80_03870</name>
</gene>
<evidence type="ECO:0000256" key="7">
    <source>
        <dbReference type="ARBA" id="ARBA00044507"/>
    </source>
</evidence>
<evidence type="ECO:0000313" key="14">
    <source>
        <dbReference type="Proteomes" id="UP000886889"/>
    </source>
</evidence>
<keyword evidence="2 8" id="KW-0963">Cytoplasm</keyword>
<comment type="subcellular location">
    <subcellularLocation>
        <location evidence="8">Cytoplasm</location>
    </subcellularLocation>
</comment>
<dbReference type="InterPro" id="IPR015424">
    <property type="entry name" value="PyrdxlP-dep_Trfase"/>
</dbReference>
<evidence type="ECO:0000256" key="10">
    <source>
        <dbReference type="SAM" id="Coils"/>
    </source>
</evidence>
<dbReference type="Gene3D" id="3.90.1150.180">
    <property type="match status" value="1"/>
</dbReference>
<dbReference type="InterPro" id="IPR004534">
    <property type="entry name" value="SelA_trans"/>
</dbReference>
<evidence type="ECO:0000256" key="4">
    <source>
        <dbReference type="ARBA" id="ARBA00022898"/>
    </source>
</evidence>
<keyword evidence="3 8" id="KW-0808">Transferase</keyword>
<dbReference type="PANTHER" id="PTHR32328">
    <property type="entry name" value="L-SERYL-TRNA(SEC) SELENIUM TRANSFERASE"/>
    <property type="match status" value="1"/>
</dbReference>
<evidence type="ECO:0000256" key="9">
    <source>
        <dbReference type="PIRSR" id="PIRSR618319-50"/>
    </source>
</evidence>
<reference evidence="13" key="2">
    <citation type="journal article" date="2021" name="PeerJ">
        <title>Extensive microbial diversity within the chicken gut microbiome revealed by metagenomics and culture.</title>
        <authorList>
            <person name="Gilroy R."/>
            <person name="Ravi A."/>
            <person name="Getino M."/>
            <person name="Pursley I."/>
            <person name="Horton D.L."/>
            <person name="Alikhan N.F."/>
            <person name="Baker D."/>
            <person name="Gharbi K."/>
            <person name="Hall N."/>
            <person name="Watson M."/>
            <person name="Adriaenssens E.M."/>
            <person name="Foster-Nyarko E."/>
            <person name="Jarju S."/>
            <person name="Secka A."/>
            <person name="Antonio M."/>
            <person name="Oren A."/>
            <person name="Chaudhuri R.R."/>
            <person name="La Ragione R."/>
            <person name="Hildebrand F."/>
            <person name="Pallen M.J."/>
        </authorList>
    </citation>
    <scope>NUCLEOTIDE SEQUENCE</scope>
    <source>
        <strain evidence="13">ChiBcec6-7307</strain>
    </source>
</reference>
<evidence type="ECO:0000256" key="5">
    <source>
        <dbReference type="ARBA" id="ARBA00022917"/>
    </source>
</evidence>
<evidence type="ECO:0000256" key="2">
    <source>
        <dbReference type="ARBA" id="ARBA00022490"/>
    </source>
</evidence>
<dbReference type="Pfam" id="PF12390">
    <property type="entry name" value="Se-cys_synth_N"/>
    <property type="match status" value="1"/>
</dbReference>
<organism evidence="13 14">
    <name type="scientific">Candidatus Merdiplasma excrementigallinarum</name>
    <dbReference type="NCBI Taxonomy" id="2840864"/>
    <lineage>
        <taxon>Bacteria</taxon>
        <taxon>Bacillati</taxon>
        <taxon>Bacillota</taxon>
        <taxon>Clostridia</taxon>
        <taxon>Lachnospirales</taxon>
        <taxon>Lachnospiraceae</taxon>
        <taxon>Lachnospiraceae incertae sedis</taxon>
        <taxon>Candidatus Merdiplasma</taxon>
    </lineage>
</organism>
<comment type="similarity">
    <text evidence="7 8">Belongs to the SelA family.</text>
</comment>
<dbReference type="GO" id="GO:0001717">
    <property type="term" value="P:conversion of seryl-tRNAsec to selenocys-tRNAsec"/>
    <property type="evidence" value="ECO:0007669"/>
    <property type="project" value="UniProtKB-UniRule"/>
</dbReference>
<dbReference type="InterPro" id="IPR018319">
    <property type="entry name" value="SelA-like"/>
</dbReference>
<reference evidence="13" key="1">
    <citation type="submission" date="2020-10" db="EMBL/GenBank/DDBJ databases">
        <authorList>
            <person name="Gilroy R."/>
        </authorList>
    </citation>
    <scope>NUCLEOTIDE SEQUENCE</scope>
    <source>
        <strain evidence="13">ChiBcec6-7307</strain>
    </source>
</reference>
<keyword evidence="10" id="KW-0175">Coiled coil</keyword>
<feature type="modified residue" description="N6-(pyridoxal phosphate)lysine" evidence="8 9">
    <location>
        <position position="337"/>
    </location>
</feature>
<evidence type="ECO:0000256" key="8">
    <source>
        <dbReference type="HAMAP-Rule" id="MF_00423"/>
    </source>
</evidence>
<dbReference type="GO" id="GO:0004125">
    <property type="term" value="F:L-seryl-tRNA(Sec) selenium transferase activity"/>
    <property type="evidence" value="ECO:0007669"/>
    <property type="project" value="UniProtKB-UniRule"/>
</dbReference>
<comment type="catalytic activity">
    <reaction evidence="8">
        <text>L-seryl-tRNA(Sec) + selenophosphate + H(+) = L-selenocysteinyl-tRNA(Sec) + phosphate</text>
        <dbReference type="Rhea" id="RHEA:22728"/>
        <dbReference type="Rhea" id="RHEA-COMP:9742"/>
        <dbReference type="Rhea" id="RHEA-COMP:9743"/>
        <dbReference type="ChEBI" id="CHEBI:15378"/>
        <dbReference type="ChEBI" id="CHEBI:16144"/>
        <dbReference type="ChEBI" id="CHEBI:43474"/>
        <dbReference type="ChEBI" id="CHEBI:78533"/>
        <dbReference type="ChEBI" id="CHEBI:78573"/>
        <dbReference type="EC" id="2.9.1.1"/>
    </reaction>
</comment>
<dbReference type="AlphaFoldDB" id="A0A9D1NZL9"/>
<dbReference type="Pfam" id="PF03841">
    <property type="entry name" value="SelA"/>
    <property type="match status" value="1"/>
</dbReference>
<dbReference type="EC" id="2.9.1.1" evidence="8"/>
<name>A0A9D1NZL9_9FIRM</name>
<accession>A0A9D1NZL9</accession>
<feature type="domain" description="L-seryl-tRNA selenium transferase N-terminal" evidence="12">
    <location>
        <begin position="36"/>
        <end position="75"/>
    </location>
</feature>
<dbReference type="GO" id="GO:0001514">
    <property type="term" value="P:selenocysteine incorporation"/>
    <property type="evidence" value="ECO:0007669"/>
    <property type="project" value="UniProtKB-UniRule"/>
</dbReference>
<keyword evidence="6 8" id="KW-0711">Selenium</keyword>
<dbReference type="SUPFAM" id="SSF53383">
    <property type="entry name" value="PLP-dependent transferases"/>
    <property type="match status" value="1"/>
</dbReference>
<feature type="region of interest" description="Disordered" evidence="11">
    <location>
        <begin position="1"/>
        <end position="29"/>
    </location>
</feature>
<evidence type="ECO:0000256" key="11">
    <source>
        <dbReference type="SAM" id="MobiDB-lite"/>
    </source>
</evidence>
<comment type="function">
    <text evidence="8">Converts seryl-tRNA(Sec) to selenocysteinyl-tRNA(Sec) required for selenoprotein biosynthesis.</text>
</comment>
<dbReference type="InterPro" id="IPR025862">
    <property type="entry name" value="SelA_trans_N_dom"/>
</dbReference>
<comment type="pathway">
    <text evidence="8">Aminoacyl-tRNA biosynthesis; selenocysteinyl-tRNA(Sec) biosynthesis; selenocysteinyl-tRNA(Sec) from L-seryl-tRNA(Sec) (bacterial route): step 1/1.</text>
</comment>
<comment type="caution">
    <text evidence="13">The sequence shown here is derived from an EMBL/GenBank/DDBJ whole genome shotgun (WGS) entry which is preliminary data.</text>
</comment>
<dbReference type="EMBL" id="DVOS01000037">
    <property type="protein sequence ID" value="HIV23059.1"/>
    <property type="molecule type" value="Genomic_DNA"/>
</dbReference>
<evidence type="ECO:0000256" key="6">
    <source>
        <dbReference type="ARBA" id="ARBA00023266"/>
    </source>
</evidence>
<protein>
    <recommendedName>
        <fullName evidence="8">L-seryl-tRNA(Sec) selenium transferase</fullName>
        <ecNumber evidence="8">2.9.1.1</ecNumber>
    </recommendedName>
    <alternativeName>
        <fullName evidence="8">Selenocysteine synthase</fullName>
        <shortName evidence="8">Sec synthase</shortName>
    </alternativeName>
    <alternativeName>
        <fullName evidence="8">Selenocysteinyl-tRNA(Sec) synthase</fullName>
    </alternativeName>
</protein>
<dbReference type="NCBIfam" id="TIGR00474">
    <property type="entry name" value="selA"/>
    <property type="match status" value="1"/>
</dbReference>
<keyword evidence="4 8" id="KW-0663">Pyridoxal phosphate</keyword>
<sequence length="542" mass="58738">MPGPGEKNNHPVRRGQKPPSAPEGSEGKEMSMQELYRMIPGVDFFMGTPGMQELAGRYGRGPVLEKLRRELEKLRREAAALTGRKEILTGEGEESFPRLREQFEKAVRAVPDRVEESLREGEQGRLRRVINATGTVLHTNLGRAPLSEELLKKAAEKLTGYLNLEYDLEEGRRGERCGYLEKQLARLTGAQSAVVVNNNAAAVLLTLSALAAGKEVVVSRGELVEIGGKFRIPDVITQGGAVLREVGTTNKTRLEDYQNALGEETGLVLKVHASNFSMQGFTQSVPAKELTGLGVPLVWDLGSGVLADLEKLGLRHEITVREAVASGADLICFSGDKLLGGPQAGIILGKKELTDRIRRHPLMRAVRIGKLTAALLETVLEEYERGEENAASKIPALRLLGEEAGELRRRAKRLAALTVKAAGNEGKWKQTEEKDGEGFCCRIGNWQLETGPCLSLAGGGALPEQTVEGAALTVSWMGPHPGGAAGRLQEELRKNRNMPVIACVEKNRVRLDLRTVTEEELPLLAEALAAALSETDEGGDAP</sequence>
<feature type="coiled-coil region" evidence="10">
    <location>
        <begin position="64"/>
        <end position="91"/>
    </location>
</feature>
<dbReference type="InterPro" id="IPR015421">
    <property type="entry name" value="PyrdxlP-dep_Trfase_major"/>
</dbReference>
<evidence type="ECO:0000256" key="3">
    <source>
        <dbReference type="ARBA" id="ARBA00022679"/>
    </source>
</evidence>
<proteinExistence type="inferred from homology"/>
<dbReference type="Proteomes" id="UP000886889">
    <property type="component" value="Unassembled WGS sequence"/>
</dbReference>
<dbReference type="GO" id="GO:0005737">
    <property type="term" value="C:cytoplasm"/>
    <property type="evidence" value="ECO:0007669"/>
    <property type="project" value="UniProtKB-SubCell"/>
</dbReference>
<evidence type="ECO:0000256" key="1">
    <source>
        <dbReference type="ARBA" id="ARBA00001933"/>
    </source>
</evidence>